<protein>
    <submittedName>
        <fullName evidence="1">Uncharacterized protein</fullName>
    </submittedName>
</protein>
<organism evidence="1 2">
    <name type="scientific">Bacillus thermotolerans</name>
    <name type="common">Quasibacillus thermotolerans</name>
    <dbReference type="NCBI Taxonomy" id="1221996"/>
    <lineage>
        <taxon>Bacteria</taxon>
        <taxon>Bacillati</taxon>
        <taxon>Bacillota</taxon>
        <taxon>Bacilli</taxon>
        <taxon>Bacillales</taxon>
        <taxon>Bacillaceae</taxon>
        <taxon>Bacillus</taxon>
    </lineage>
</organism>
<evidence type="ECO:0000313" key="1">
    <source>
        <dbReference type="EMBL" id="KKB43303.1"/>
    </source>
</evidence>
<reference evidence="1" key="1">
    <citation type="submission" date="2015-02" db="EMBL/GenBank/DDBJ databases">
        <title>Genome Assembly of Bacillaceae bacterium MTCC 8252.</title>
        <authorList>
            <person name="Verma A."/>
            <person name="Khatri I."/>
            <person name="Mual P."/>
            <person name="Subramanian S."/>
            <person name="Krishnamurthi S."/>
        </authorList>
    </citation>
    <scope>NUCLEOTIDE SEQUENCE [LARGE SCALE GENOMIC DNA]</scope>
    <source>
        <strain evidence="1">MTCC 8252</strain>
    </source>
</reference>
<dbReference type="STRING" id="1221996.QY95_01548"/>
<evidence type="ECO:0000313" key="2">
    <source>
        <dbReference type="Proteomes" id="UP000031563"/>
    </source>
</evidence>
<sequence length="43" mass="5141">MHRMNEGTFFFLEYGSSRVFHFPDGSKALKIVKVRPFCYVKNR</sequence>
<name>A0A0F5ICW7_BACTR</name>
<keyword evidence="2" id="KW-1185">Reference proteome</keyword>
<dbReference type="EMBL" id="JWIR02000003">
    <property type="protein sequence ID" value="KKB43303.1"/>
    <property type="molecule type" value="Genomic_DNA"/>
</dbReference>
<comment type="caution">
    <text evidence="1">The sequence shown here is derived from an EMBL/GenBank/DDBJ whole genome shotgun (WGS) entry which is preliminary data.</text>
</comment>
<gene>
    <name evidence="1" type="ORF">QY95_01548</name>
</gene>
<dbReference type="AlphaFoldDB" id="A0A0F5ICW7"/>
<dbReference type="Proteomes" id="UP000031563">
    <property type="component" value="Unassembled WGS sequence"/>
</dbReference>
<proteinExistence type="predicted"/>
<accession>A0A0F5HW57</accession>
<accession>A0A0F5ICW7</accession>